<dbReference type="InterPro" id="IPR009825">
    <property type="entry name" value="ECF_substrate-spec-like"/>
</dbReference>
<dbReference type="RefSeq" id="WP_137696529.1">
    <property type="nucleotide sequence ID" value="NZ_CP061336.1"/>
</dbReference>
<gene>
    <name evidence="3" type="ORF">EHE19_007465</name>
</gene>
<evidence type="ECO:0000313" key="3">
    <source>
        <dbReference type="EMBL" id="QNU68248.1"/>
    </source>
</evidence>
<keyword evidence="2" id="KW-0472">Membrane</keyword>
<dbReference type="GO" id="GO:0016020">
    <property type="term" value="C:membrane"/>
    <property type="evidence" value="ECO:0007669"/>
    <property type="project" value="InterPro"/>
</dbReference>
<organism evidence="3 4">
    <name type="scientific">Ruminiclostridium herbifermentans</name>
    <dbReference type="NCBI Taxonomy" id="2488810"/>
    <lineage>
        <taxon>Bacteria</taxon>
        <taxon>Bacillati</taxon>
        <taxon>Bacillota</taxon>
        <taxon>Clostridia</taxon>
        <taxon>Eubacteriales</taxon>
        <taxon>Oscillospiraceae</taxon>
        <taxon>Ruminiclostridium</taxon>
    </lineage>
</organism>
<dbReference type="AlphaFoldDB" id="A0A4U7JJU5"/>
<keyword evidence="4" id="KW-1185">Reference proteome</keyword>
<sequence length="180" mass="19369">MNKISTKKLVVNALMTALVFLITFLPFLHIPSPIAQGYFNVGDAVIMITAILLGRKSGFIAGAFGSALADLVLGAFIFAPITFIVKGLEGYIVGAIANKSNNDSKSVIRRIIALAVGVLVMASGYLIFELLVLRLIDENLALMTIVSELPGNLIQGTISALLAYVFITIINRTNIIYKLR</sequence>
<dbReference type="Pfam" id="PF07155">
    <property type="entry name" value="ECF-ribofla_trS"/>
    <property type="match status" value="1"/>
</dbReference>
<dbReference type="Gene3D" id="1.10.1760.20">
    <property type="match status" value="1"/>
</dbReference>
<proteinExistence type="predicted"/>
<dbReference type="Proteomes" id="UP000306409">
    <property type="component" value="Chromosome"/>
</dbReference>
<accession>A0A4U7JJU5</accession>
<evidence type="ECO:0000256" key="2">
    <source>
        <dbReference type="ARBA" id="ARBA00022989"/>
    </source>
</evidence>
<protein>
    <submittedName>
        <fullName evidence="3">ECF transporter S component</fullName>
    </submittedName>
</protein>
<evidence type="ECO:0000313" key="4">
    <source>
        <dbReference type="Proteomes" id="UP000306409"/>
    </source>
</evidence>
<keyword evidence="2" id="KW-1133">Transmembrane helix</keyword>
<evidence type="ECO:0000256" key="1">
    <source>
        <dbReference type="ARBA" id="ARBA00022692"/>
    </source>
</evidence>
<name>A0A4U7JJU5_9FIRM</name>
<dbReference type="PANTHER" id="PTHR37815:SF3">
    <property type="entry name" value="UPF0397 PROTEIN SPR0429"/>
    <property type="match status" value="1"/>
</dbReference>
<keyword evidence="1" id="KW-0812">Transmembrane</keyword>
<reference evidence="3 4" key="1">
    <citation type="submission" date="2020-09" db="EMBL/GenBank/DDBJ databases">
        <title>Characterization and genome sequencing of Ruminiclostridium sp. nov. MA18.</title>
        <authorList>
            <person name="Rettenmaier R."/>
            <person name="Kowollik M.-L."/>
            <person name="Liebl W."/>
            <person name="Zverlov V."/>
        </authorList>
    </citation>
    <scope>NUCLEOTIDE SEQUENCE [LARGE SCALE GENOMIC DNA]</scope>
    <source>
        <strain evidence="3 4">MA18</strain>
    </source>
</reference>
<dbReference type="KEGG" id="rher:EHE19_007465"/>
<dbReference type="EMBL" id="CP061336">
    <property type="protein sequence ID" value="QNU68248.1"/>
    <property type="molecule type" value="Genomic_DNA"/>
</dbReference>
<dbReference type="PANTHER" id="PTHR37815">
    <property type="entry name" value="UPF0397 PROTEIN BC_2624-RELATED"/>
    <property type="match status" value="1"/>
</dbReference>
<dbReference type="OrthoDB" id="411368at2"/>